<dbReference type="RefSeq" id="WP_318751030.1">
    <property type="nucleotide sequence ID" value="NZ_CP132508.1"/>
</dbReference>
<evidence type="ECO:0000313" key="5">
    <source>
        <dbReference type="Proteomes" id="UP001304683"/>
    </source>
</evidence>
<dbReference type="PROSITE" id="PS00571">
    <property type="entry name" value="AMIDASES"/>
    <property type="match status" value="1"/>
</dbReference>
<dbReference type="PANTHER" id="PTHR11895:SF7">
    <property type="entry name" value="GLUTAMYL-TRNA(GLN) AMIDOTRANSFERASE SUBUNIT A, MITOCHONDRIAL"/>
    <property type="match status" value="1"/>
</dbReference>
<feature type="compositionally biased region" description="Low complexity" evidence="2">
    <location>
        <begin position="157"/>
        <end position="176"/>
    </location>
</feature>
<dbReference type="InterPro" id="IPR023631">
    <property type="entry name" value="Amidase_dom"/>
</dbReference>
<dbReference type="InterPro" id="IPR000120">
    <property type="entry name" value="Amidase"/>
</dbReference>
<feature type="region of interest" description="Disordered" evidence="2">
    <location>
        <begin position="89"/>
        <end position="176"/>
    </location>
</feature>
<comment type="similarity">
    <text evidence="1">Belongs to the amidase family.</text>
</comment>
<organism evidence="4 5">
    <name type="scientific">Thermaerobacter composti</name>
    <dbReference type="NCBI Taxonomy" id="554949"/>
    <lineage>
        <taxon>Bacteria</taxon>
        <taxon>Bacillati</taxon>
        <taxon>Bacillota</taxon>
        <taxon>Clostridia</taxon>
        <taxon>Eubacteriales</taxon>
        <taxon>Clostridiales Family XVII. Incertae Sedis</taxon>
        <taxon>Thermaerobacter</taxon>
    </lineage>
</organism>
<sequence>MEELVRSMAEQLLHRGSVDDEVIRETAARLEGLVARLRAFGEEVLGETLPAMAFDPGHPAYRVAPGLPVAALERLGGTGGTGYGAARPVARPAGADGAARPAPRPAAGEGTTRPVPGAIAAGGTLAGPAEQAPGGAPVAGTAEPVPAGGPVAGRVEPAPAAGGRAHGAPPGQPWAAPGRRVMAGGPLAGMSAGELVEVFRTGRLGVEEVTRYVLQQIEVLDPHLHAFVTVTAEQALEAARHRDAELVRWRRGGGEAGGGGGEAPGPLFGVPVALKDLIDLAGVPTTAGSRVRAGHVAQASATVVRRLEAAGAVIVGKTATHEFAFGATTDTPFHGPVHNPWNLEHSAGGSSGGSGAVVGAGLLPVALGTDTGGSIRIPAAACGTVGLKPTYGRVSRHGTVPLSWSLDHTGPLAATVADAARVLEVLAGPDPLDPAALGAPARGLVQAAEAGATGDLRGLRIGVLADWARDRIHPEVEQAFRGALRQLEDMGAELVEIGDADLPPAGVLTLVNRLLALAEGGAYHAATLARRAGDYSQEVRIRFELGQFLLARDYLLAQRLRTELARRAAAVMERCHVLVVPTLPIPAPRLGQATWTPAGAEPEPVPEALIRLTAPFNVTGQPALSVPVAVGASGLPLGVQVVGRVLDEATVLRVGAALEQARGPLRR</sequence>
<dbReference type="Pfam" id="PF01425">
    <property type="entry name" value="Amidase"/>
    <property type="match status" value="1"/>
</dbReference>
<name>A0ABZ0QQH8_9FIRM</name>
<keyword evidence="5" id="KW-1185">Reference proteome</keyword>
<evidence type="ECO:0000256" key="2">
    <source>
        <dbReference type="SAM" id="MobiDB-lite"/>
    </source>
</evidence>
<dbReference type="InterPro" id="IPR020556">
    <property type="entry name" value="Amidase_CS"/>
</dbReference>
<dbReference type="Proteomes" id="UP001304683">
    <property type="component" value="Chromosome"/>
</dbReference>
<dbReference type="PANTHER" id="PTHR11895">
    <property type="entry name" value="TRANSAMIDASE"/>
    <property type="match status" value="1"/>
</dbReference>
<feature type="domain" description="Amidase" evidence="3">
    <location>
        <begin position="208"/>
        <end position="652"/>
    </location>
</feature>
<evidence type="ECO:0000259" key="3">
    <source>
        <dbReference type="Pfam" id="PF01425"/>
    </source>
</evidence>
<dbReference type="Gene3D" id="3.90.1300.10">
    <property type="entry name" value="Amidase signature (AS) domain"/>
    <property type="match status" value="1"/>
</dbReference>
<reference evidence="4 5" key="1">
    <citation type="submission" date="2023-08" db="EMBL/GenBank/DDBJ databases">
        <title>Genome sequence of Thermaerobacter compostii strain Ins1, a spore-forming filamentous bacterium isolated from a deep geothermal reservoir.</title>
        <authorList>
            <person name="Bregnard D."/>
            <person name="Gonzalez D."/>
            <person name="Junier P."/>
        </authorList>
    </citation>
    <scope>NUCLEOTIDE SEQUENCE [LARGE SCALE GENOMIC DNA]</scope>
    <source>
        <strain evidence="4 5">Ins1</strain>
    </source>
</reference>
<dbReference type="InterPro" id="IPR036928">
    <property type="entry name" value="AS_sf"/>
</dbReference>
<accession>A0ABZ0QQH8</accession>
<dbReference type="EMBL" id="CP132508">
    <property type="protein sequence ID" value="WPD19519.1"/>
    <property type="molecule type" value="Genomic_DNA"/>
</dbReference>
<proteinExistence type="inferred from homology"/>
<evidence type="ECO:0000313" key="4">
    <source>
        <dbReference type="EMBL" id="WPD19519.1"/>
    </source>
</evidence>
<feature type="compositionally biased region" description="Low complexity" evidence="2">
    <location>
        <begin position="126"/>
        <end position="140"/>
    </location>
</feature>
<dbReference type="SUPFAM" id="SSF75304">
    <property type="entry name" value="Amidase signature (AS) enzymes"/>
    <property type="match status" value="1"/>
</dbReference>
<gene>
    <name evidence="4" type="ORF">Q5761_02280</name>
</gene>
<evidence type="ECO:0000256" key="1">
    <source>
        <dbReference type="ARBA" id="ARBA00009199"/>
    </source>
</evidence>
<feature type="compositionally biased region" description="Low complexity" evidence="2">
    <location>
        <begin position="89"/>
        <end position="108"/>
    </location>
</feature>
<protein>
    <submittedName>
        <fullName evidence="4">Amidase family protein</fullName>
    </submittedName>
</protein>